<dbReference type="EMBL" id="MK500565">
    <property type="protein sequence ID" value="QBK91843.1"/>
    <property type="molecule type" value="Genomic_DNA"/>
</dbReference>
<accession>A0A481Z7I4</accession>
<gene>
    <name evidence="1" type="ORF">LCPAC304_01820</name>
</gene>
<sequence>MRDLILKSLADQCVEVLLQNLRYVDVSKLPHDLTEKLLYKSCSFDSDDGTYGYHIKEPERSTSKRGYVNMINKYLSNMDTVRNEKYRIKEVYALFEYMVQEKHLFKMLAYENGGTFGLVMKQRLIGFRYKHHLDRVKEYWVQLFDEPFPNKKTQKSLVLGGKSVEELSHLETVDTLFLLTGFVCFPAELQDRLRKALTIFDE</sequence>
<protein>
    <submittedName>
        <fullName evidence="1">Uncharacterized protein</fullName>
    </submittedName>
</protein>
<reference evidence="1" key="1">
    <citation type="journal article" date="2019" name="MBio">
        <title>Virus Genomes from Deep Sea Sediments Expand the Ocean Megavirome and Support Independent Origins of Viral Gigantism.</title>
        <authorList>
            <person name="Backstrom D."/>
            <person name="Yutin N."/>
            <person name="Jorgensen S.L."/>
            <person name="Dharamshi J."/>
            <person name="Homa F."/>
            <person name="Zaremba-Niedwiedzka K."/>
            <person name="Spang A."/>
            <person name="Wolf Y.I."/>
            <person name="Koonin E.V."/>
            <person name="Ettema T.J."/>
        </authorList>
    </citation>
    <scope>NUCLEOTIDE SEQUENCE</scope>
</reference>
<organism evidence="1">
    <name type="scientific">Pithovirus LCPAC304</name>
    <dbReference type="NCBI Taxonomy" id="2506594"/>
    <lineage>
        <taxon>Viruses</taxon>
        <taxon>Pithoviruses</taxon>
    </lineage>
</organism>
<proteinExistence type="predicted"/>
<name>A0A481Z7I4_9VIRU</name>
<evidence type="ECO:0000313" key="1">
    <source>
        <dbReference type="EMBL" id="QBK91843.1"/>
    </source>
</evidence>